<keyword evidence="1" id="KW-0732">Signal</keyword>
<protein>
    <submittedName>
        <fullName evidence="2">BNR repeat-containing protein</fullName>
    </submittedName>
</protein>
<organism evidence="2 3">
    <name type="scientific">Novosphingobium organovorum</name>
    <dbReference type="NCBI Taxonomy" id="2930092"/>
    <lineage>
        <taxon>Bacteria</taxon>
        <taxon>Pseudomonadati</taxon>
        <taxon>Pseudomonadota</taxon>
        <taxon>Alphaproteobacteria</taxon>
        <taxon>Sphingomonadales</taxon>
        <taxon>Sphingomonadaceae</taxon>
        <taxon>Novosphingobium</taxon>
    </lineage>
</organism>
<gene>
    <name evidence="2" type="ORF">MTR62_09230</name>
</gene>
<sequence>MTKLFALTLAGAALAGSAVPALCDTGSVSAAVHRPAAAPDGSAAPVPAYHLSAVDQVWSSHKVDFAMASDQHRIFIAYYDANRQLTVASRSRGGKDWVYDKLDSWTGWDSHNYIAMALDSQGQVHVIANMHGDPLVYYRTQDPGDVRTLHRVPVLVDRAVEQHMTYPVFLKNASGELIFKYRDGISGNGNEIYDGYDAATQRWAHLQSQPLVDGQGKRSAYFMGPTRGPDGYFHLAWVWRDTPAAETNHDLSYARSRDLVHWERSDGTALTLPITLSTAEIVDPVPVRGGMINNNTVVGFDDQGR</sequence>
<dbReference type="RefSeq" id="WP_244019568.1">
    <property type="nucleotide sequence ID" value="NZ_JALHLF010000028.1"/>
</dbReference>
<evidence type="ECO:0000256" key="1">
    <source>
        <dbReference type="SAM" id="SignalP"/>
    </source>
</evidence>
<dbReference type="Proteomes" id="UP001162881">
    <property type="component" value="Unassembled WGS sequence"/>
</dbReference>
<evidence type="ECO:0000313" key="3">
    <source>
        <dbReference type="Proteomes" id="UP001162881"/>
    </source>
</evidence>
<feature type="signal peptide" evidence="1">
    <location>
        <begin position="1"/>
        <end position="23"/>
    </location>
</feature>
<feature type="non-terminal residue" evidence="2">
    <location>
        <position position="305"/>
    </location>
</feature>
<reference evidence="2" key="1">
    <citation type="submission" date="2022-03" db="EMBL/GenBank/DDBJ databases">
        <title>Identification of a novel bacterium isolated from mangrove sediments.</title>
        <authorList>
            <person name="Pan X."/>
        </authorList>
    </citation>
    <scope>NUCLEOTIDE SEQUENCE</scope>
    <source>
        <strain evidence="2">B1949</strain>
    </source>
</reference>
<keyword evidence="3" id="KW-1185">Reference proteome</keyword>
<dbReference type="InterPro" id="IPR023296">
    <property type="entry name" value="Glyco_hydro_beta-prop_sf"/>
</dbReference>
<evidence type="ECO:0000313" key="2">
    <source>
        <dbReference type="EMBL" id="MCJ2182871.1"/>
    </source>
</evidence>
<dbReference type="SUPFAM" id="SSF75005">
    <property type="entry name" value="Arabinanase/levansucrase/invertase"/>
    <property type="match status" value="1"/>
</dbReference>
<dbReference type="EMBL" id="JALHLF010000028">
    <property type="protein sequence ID" value="MCJ2182871.1"/>
    <property type="molecule type" value="Genomic_DNA"/>
</dbReference>
<feature type="chain" id="PRO_5046387902" evidence="1">
    <location>
        <begin position="24"/>
        <end position="305"/>
    </location>
</feature>
<accession>A0ABT0BCS1</accession>
<comment type="caution">
    <text evidence="2">The sequence shown here is derived from an EMBL/GenBank/DDBJ whole genome shotgun (WGS) entry which is preliminary data.</text>
</comment>
<proteinExistence type="predicted"/>
<dbReference type="Pfam" id="PF15892">
    <property type="entry name" value="BNR_4"/>
    <property type="match status" value="1"/>
</dbReference>
<name>A0ABT0BCS1_9SPHN</name>